<dbReference type="Proteomes" id="UP000829685">
    <property type="component" value="Unassembled WGS sequence"/>
</dbReference>
<evidence type="ECO:0000313" key="4">
    <source>
        <dbReference type="Proteomes" id="UP000829685"/>
    </source>
</evidence>
<comment type="caution">
    <text evidence="3">The sequence shown here is derived from an EMBL/GenBank/DDBJ whole genome shotgun (WGS) entry which is preliminary data.</text>
</comment>
<proteinExistence type="predicted"/>
<sequence>MIWSYALPGRILLVEPLRPHSLGPSKEQRAALLGPSICQKDETCRSLPPPGMAFACQEARAVMKQDSVGKAYPIKAMNSNPNLHGRWTWFDPERDVLCINSWAYEPYSESPGRTSRQGLHRPPRPLRIMDLSSFSSTIETVCLSLTALQQAPRVIVNDLTDQSLCPRLERFLFFETTLVIHVAAGVDIPPSLFPRSDHVALVSAQDHARIRMFRGFYEKYAMGCDVNTHQQLCSLADPSGSESRAKSMLIRLRDTWVDVHWLSLPPTSPMASHTGLKSIFNMRGPHMSQSQYDHEHPWVQEVLSTMPDFELVVQFRLCQAAVHEHASPSSTRGGGRGSSTPIVV</sequence>
<evidence type="ECO:0000259" key="2">
    <source>
        <dbReference type="Pfam" id="PF20150"/>
    </source>
</evidence>
<gene>
    <name evidence="3" type="ORF">JX265_003812</name>
</gene>
<name>A0A9Q0ATV1_9PEZI</name>
<feature type="region of interest" description="Disordered" evidence="1">
    <location>
        <begin position="324"/>
        <end position="344"/>
    </location>
</feature>
<evidence type="ECO:0000313" key="3">
    <source>
        <dbReference type="EMBL" id="KAI1877804.1"/>
    </source>
</evidence>
<organism evidence="3 4">
    <name type="scientific">Neoarthrinium moseri</name>
    <dbReference type="NCBI Taxonomy" id="1658444"/>
    <lineage>
        <taxon>Eukaryota</taxon>
        <taxon>Fungi</taxon>
        <taxon>Dikarya</taxon>
        <taxon>Ascomycota</taxon>
        <taxon>Pezizomycotina</taxon>
        <taxon>Sordariomycetes</taxon>
        <taxon>Xylariomycetidae</taxon>
        <taxon>Amphisphaeriales</taxon>
        <taxon>Apiosporaceae</taxon>
        <taxon>Neoarthrinium</taxon>
    </lineage>
</organism>
<dbReference type="InterPro" id="IPR045518">
    <property type="entry name" value="2EXR"/>
</dbReference>
<protein>
    <recommendedName>
        <fullName evidence="2">2EXR domain-containing protein</fullName>
    </recommendedName>
</protein>
<evidence type="ECO:0000256" key="1">
    <source>
        <dbReference type="SAM" id="MobiDB-lite"/>
    </source>
</evidence>
<reference evidence="3" key="1">
    <citation type="submission" date="2021-03" db="EMBL/GenBank/DDBJ databases">
        <title>Revisited historic fungal species revealed as producer of novel bioactive compounds through whole genome sequencing and comparative genomics.</title>
        <authorList>
            <person name="Vignolle G.A."/>
            <person name="Hochenegger N."/>
            <person name="Mach R.L."/>
            <person name="Mach-Aigner A.R."/>
            <person name="Javad Rahimi M."/>
            <person name="Salim K.A."/>
            <person name="Chan C.M."/>
            <person name="Lim L.B.L."/>
            <person name="Cai F."/>
            <person name="Druzhinina I.S."/>
            <person name="U'Ren J.M."/>
            <person name="Derntl C."/>
        </authorList>
    </citation>
    <scope>NUCLEOTIDE SEQUENCE</scope>
    <source>
        <strain evidence="3">TUCIM 5799</strain>
    </source>
</reference>
<dbReference type="EMBL" id="JAFIMR010000006">
    <property type="protein sequence ID" value="KAI1877804.1"/>
    <property type="molecule type" value="Genomic_DNA"/>
</dbReference>
<feature type="domain" description="2EXR" evidence="2">
    <location>
        <begin position="1"/>
        <end position="97"/>
    </location>
</feature>
<dbReference type="AlphaFoldDB" id="A0A9Q0ATV1"/>
<keyword evidence="4" id="KW-1185">Reference proteome</keyword>
<dbReference type="Pfam" id="PF20150">
    <property type="entry name" value="2EXR"/>
    <property type="match status" value="1"/>
</dbReference>
<accession>A0A9Q0ATV1</accession>